<proteinExistence type="predicted"/>
<sequence length="52" mass="4898">MNAITAVIVAIASLMAAVAVLVLVPDEAGRAAAGAIAAAGLTLAGRLGTPGR</sequence>
<protein>
    <submittedName>
        <fullName evidence="2">Uncharacterized protein</fullName>
    </submittedName>
</protein>
<evidence type="ECO:0000313" key="2">
    <source>
        <dbReference type="EMBL" id="MFC0843304.1"/>
    </source>
</evidence>
<keyword evidence="1" id="KW-1133">Transmembrane helix</keyword>
<evidence type="ECO:0000313" key="3">
    <source>
        <dbReference type="Proteomes" id="UP001589887"/>
    </source>
</evidence>
<comment type="caution">
    <text evidence="2">The sequence shown here is derived from an EMBL/GenBank/DDBJ whole genome shotgun (WGS) entry which is preliminary data.</text>
</comment>
<keyword evidence="3" id="KW-1185">Reference proteome</keyword>
<dbReference type="RefSeq" id="WP_394317105.1">
    <property type="nucleotide sequence ID" value="NZ_JBHMQV010000004.1"/>
</dbReference>
<name>A0ABV6TDV4_9ACTN</name>
<feature type="transmembrane region" description="Helical" evidence="1">
    <location>
        <begin position="6"/>
        <end position="24"/>
    </location>
</feature>
<keyword evidence="1" id="KW-0472">Membrane</keyword>
<organism evidence="2 3">
    <name type="scientific">Streptomyces noboritoensis</name>
    <dbReference type="NCBI Taxonomy" id="67337"/>
    <lineage>
        <taxon>Bacteria</taxon>
        <taxon>Bacillati</taxon>
        <taxon>Actinomycetota</taxon>
        <taxon>Actinomycetes</taxon>
        <taxon>Kitasatosporales</taxon>
        <taxon>Streptomycetaceae</taxon>
        <taxon>Streptomyces</taxon>
    </lineage>
</organism>
<gene>
    <name evidence="2" type="ORF">ACFH04_06075</name>
</gene>
<feature type="transmembrane region" description="Helical" evidence="1">
    <location>
        <begin position="31"/>
        <end position="49"/>
    </location>
</feature>
<reference evidence="2 3" key="1">
    <citation type="submission" date="2024-09" db="EMBL/GenBank/DDBJ databases">
        <authorList>
            <person name="Sun Q."/>
            <person name="Mori K."/>
        </authorList>
    </citation>
    <scope>NUCLEOTIDE SEQUENCE [LARGE SCALE GENOMIC DNA]</scope>
    <source>
        <strain evidence="2 3">JCM 4557</strain>
    </source>
</reference>
<dbReference type="EMBL" id="JBHMQV010000004">
    <property type="protein sequence ID" value="MFC0843304.1"/>
    <property type="molecule type" value="Genomic_DNA"/>
</dbReference>
<dbReference type="Proteomes" id="UP001589887">
    <property type="component" value="Unassembled WGS sequence"/>
</dbReference>
<evidence type="ECO:0000256" key="1">
    <source>
        <dbReference type="SAM" id="Phobius"/>
    </source>
</evidence>
<keyword evidence="1" id="KW-0812">Transmembrane</keyword>
<accession>A0ABV6TDV4</accession>